<feature type="coiled-coil region" evidence="1">
    <location>
        <begin position="32"/>
        <end position="66"/>
    </location>
</feature>
<protein>
    <submittedName>
        <fullName evidence="2">Uncharacterized protein</fullName>
    </submittedName>
</protein>
<accession>W6N5C0</accession>
<comment type="caution">
    <text evidence="2">The sequence shown here is derived from an EMBL/GenBank/DDBJ whole genome shotgun (WGS) entry which is preliminary data.</text>
</comment>
<proteinExistence type="predicted"/>
<dbReference type="Proteomes" id="UP000019482">
    <property type="component" value="Unassembled WGS sequence"/>
</dbReference>
<gene>
    <name evidence="2" type="ORF">CTDIVETGP_1295</name>
</gene>
<sequence length="356" mass="42631">MKDKDDKDKNDEDNFYLVMEKNLKKIRLYQERQKYLKSYEDEKRRLDNLERDLRESKKIEQREKKSIKLKLIEYEVIYELMKFEKKELFNKRGKVLKKFNIDDKSSVSLKKEDENKYFLEYQEEGKEPYTITKDFKTKDEALKSLFQSGQYEIIRDRTIFKLDKDTCIYLKDNKDKIRLNSFNINSLKLDTTTLNNARKKILLESLEDKPSVRKQLIDKTLKHFNIESKGIDFKITDNLNKAKETITNNLQNNKKINNIKTEIKNDSHAFLEGFLGFYGIELNKKLDETKQPFEIVNNRKGYSINKCNRKGELSRVSPYFKKDEAIKNLDELNNYLKLEKKRKVDKSLSLKNRSIS</sequence>
<keyword evidence="1" id="KW-0175">Coiled coil</keyword>
<evidence type="ECO:0000313" key="2">
    <source>
        <dbReference type="EMBL" id="CDL91225.1"/>
    </source>
</evidence>
<keyword evidence="3" id="KW-1185">Reference proteome</keyword>
<evidence type="ECO:0000256" key="1">
    <source>
        <dbReference type="SAM" id="Coils"/>
    </source>
</evidence>
<reference evidence="2 3" key="1">
    <citation type="journal article" date="2015" name="Genome Announc.">
        <title>Draft Genome Sequence of Clostridium tyrobutyricum Strain DIVETGP, Isolated from Cow's Milk for Grana Padano Production.</title>
        <authorList>
            <person name="Soggiu A."/>
            <person name="Piras C."/>
            <person name="Gaiarsa S."/>
            <person name="Sassera D."/>
            <person name="Roncada P."/>
            <person name="Bendixen E."/>
            <person name="Brasca M."/>
            <person name="Bonizzi L."/>
        </authorList>
    </citation>
    <scope>NUCLEOTIDE SEQUENCE [LARGE SCALE GENOMIC DNA]</scope>
    <source>
        <strain evidence="2 3">DIVETGP</strain>
    </source>
</reference>
<dbReference type="OrthoDB" id="2928963at2"/>
<dbReference type="AlphaFoldDB" id="W6N5C0"/>
<dbReference type="RefSeq" id="WP_017895787.1">
    <property type="nucleotide sequence ID" value="NZ_CBXI010000022.1"/>
</dbReference>
<dbReference type="EMBL" id="CBXI010000022">
    <property type="protein sequence ID" value="CDL91225.1"/>
    <property type="molecule type" value="Genomic_DNA"/>
</dbReference>
<evidence type="ECO:0000313" key="3">
    <source>
        <dbReference type="Proteomes" id="UP000019482"/>
    </source>
</evidence>
<organism evidence="2 3">
    <name type="scientific">Clostridium tyrobutyricum DIVETGP</name>
    <dbReference type="NCBI Taxonomy" id="1408889"/>
    <lineage>
        <taxon>Bacteria</taxon>
        <taxon>Bacillati</taxon>
        <taxon>Bacillota</taxon>
        <taxon>Clostridia</taxon>
        <taxon>Eubacteriales</taxon>
        <taxon>Clostridiaceae</taxon>
        <taxon>Clostridium</taxon>
    </lineage>
</organism>
<dbReference type="GeneID" id="29420975"/>
<name>W6N5C0_CLOTY</name>